<keyword evidence="1" id="KW-0812">Transmembrane</keyword>
<evidence type="ECO:0000313" key="3">
    <source>
        <dbReference type="Proteomes" id="UP000708208"/>
    </source>
</evidence>
<dbReference type="Proteomes" id="UP000708208">
    <property type="component" value="Unassembled WGS sequence"/>
</dbReference>
<evidence type="ECO:0000256" key="1">
    <source>
        <dbReference type="SAM" id="Phobius"/>
    </source>
</evidence>
<evidence type="ECO:0000313" key="2">
    <source>
        <dbReference type="EMBL" id="CAG7834686.1"/>
    </source>
</evidence>
<feature type="non-terminal residue" evidence="2">
    <location>
        <position position="1"/>
    </location>
</feature>
<accession>A0A8J2LNU1</accession>
<gene>
    <name evidence="2" type="ORF">AFUS01_LOCUS44162</name>
</gene>
<dbReference type="OrthoDB" id="6500128at2759"/>
<keyword evidence="3" id="KW-1185">Reference proteome</keyword>
<name>A0A8J2LNU1_9HEXA</name>
<reference evidence="2" key="1">
    <citation type="submission" date="2021-06" db="EMBL/GenBank/DDBJ databases">
        <authorList>
            <person name="Hodson N. C."/>
            <person name="Mongue J. A."/>
            <person name="Jaron S. K."/>
        </authorList>
    </citation>
    <scope>NUCLEOTIDE SEQUENCE</scope>
</reference>
<comment type="caution">
    <text evidence="2">The sequence shown here is derived from an EMBL/GenBank/DDBJ whole genome shotgun (WGS) entry which is preliminary data.</text>
</comment>
<organism evidence="2 3">
    <name type="scientific">Allacma fusca</name>
    <dbReference type="NCBI Taxonomy" id="39272"/>
    <lineage>
        <taxon>Eukaryota</taxon>
        <taxon>Metazoa</taxon>
        <taxon>Ecdysozoa</taxon>
        <taxon>Arthropoda</taxon>
        <taxon>Hexapoda</taxon>
        <taxon>Collembola</taxon>
        <taxon>Symphypleona</taxon>
        <taxon>Sminthuridae</taxon>
        <taxon>Allacma</taxon>
    </lineage>
</organism>
<protein>
    <submittedName>
        <fullName evidence="2">Uncharacterized protein</fullName>
    </submittedName>
</protein>
<feature type="transmembrane region" description="Helical" evidence="1">
    <location>
        <begin position="79"/>
        <end position="97"/>
    </location>
</feature>
<dbReference type="EMBL" id="CAJVCH010570332">
    <property type="protein sequence ID" value="CAG7834686.1"/>
    <property type="molecule type" value="Genomic_DNA"/>
</dbReference>
<keyword evidence="1" id="KW-1133">Transmembrane helix</keyword>
<feature type="transmembrane region" description="Helical" evidence="1">
    <location>
        <begin position="118"/>
        <end position="142"/>
    </location>
</feature>
<sequence>SIGYTALWRIVATRHTKTQTGLGLKQDLIYFTMKLHRGKIPISFLGFLQGGLTSAEPVIKATAFAIALFLQIFTRRKGIRSPIIIFIFWLFVAICSLPEFMRELQRLPLKNEYYHRKIHALTTLVCYPAIVIEFILNCFAVRTPV</sequence>
<keyword evidence="1" id="KW-0472">Membrane</keyword>
<feature type="non-terminal residue" evidence="2">
    <location>
        <position position="145"/>
    </location>
</feature>
<dbReference type="AlphaFoldDB" id="A0A8J2LNU1"/>
<proteinExistence type="predicted"/>